<evidence type="ECO:0000313" key="1">
    <source>
        <dbReference type="EMBL" id="KAJ7333422.1"/>
    </source>
</evidence>
<reference evidence="1" key="1">
    <citation type="submission" date="2023-03" db="EMBL/GenBank/DDBJ databases">
        <title>Massive genome expansion in bonnet fungi (Mycena s.s.) driven by repeated elements and novel gene families across ecological guilds.</title>
        <authorList>
            <consortium name="Lawrence Berkeley National Laboratory"/>
            <person name="Harder C.B."/>
            <person name="Miyauchi S."/>
            <person name="Viragh M."/>
            <person name="Kuo A."/>
            <person name="Thoen E."/>
            <person name="Andreopoulos B."/>
            <person name="Lu D."/>
            <person name="Skrede I."/>
            <person name="Drula E."/>
            <person name="Henrissat B."/>
            <person name="Morin E."/>
            <person name="Kohler A."/>
            <person name="Barry K."/>
            <person name="LaButti K."/>
            <person name="Morin E."/>
            <person name="Salamov A."/>
            <person name="Lipzen A."/>
            <person name="Mereny Z."/>
            <person name="Hegedus B."/>
            <person name="Baldrian P."/>
            <person name="Stursova M."/>
            <person name="Weitz H."/>
            <person name="Taylor A."/>
            <person name="Grigoriev I.V."/>
            <person name="Nagy L.G."/>
            <person name="Martin F."/>
            <person name="Kauserud H."/>
        </authorList>
    </citation>
    <scope>NUCLEOTIDE SEQUENCE</scope>
    <source>
        <strain evidence="1">CBHHK002</strain>
    </source>
</reference>
<comment type="caution">
    <text evidence="1">The sequence shown here is derived from an EMBL/GenBank/DDBJ whole genome shotgun (WGS) entry which is preliminary data.</text>
</comment>
<gene>
    <name evidence="1" type="ORF">DFH08DRAFT_1021098</name>
</gene>
<dbReference type="Proteomes" id="UP001218218">
    <property type="component" value="Unassembled WGS sequence"/>
</dbReference>
<protein>
    <submittedName>
        <fullName evidence="1">Uncharacterized protein</fullName>
    </submittedName>
</protein>
<dbReference type="AlphaFoldDB" id="A0AAD6ZQW0"/>
<dbReference type="EMBL" id="JARIHO010000034">
    <property type="protein sequence ID" value="KAJ7333422.1"/>
    <property type="molecule type" value="Genomic_DNA"/>
</dbReference>
<name>A0AAD6ZQW0_9AGAR</name>
<proteinExistence type="predicted"/>
<accession>A0AAD6ZQW0</accession>
<organism evidence="1 2">
    <name type="scientific">Mycena albidolilacea</name>
    <dbReference type="NCBI Taxonomy" id="1033008"/>
    <lineage>
        <taxon>Eukaryota</taxon>
        <taxon>Fungi</taxon>
        <taxon>Dikarya</taxon>
        <taxon>Basidiomycota</taxon>
        <taxon>Agaricomycotina</taxon>
        <taxon>Agaricomycetes</taxon>
        <taxon>Agaricomycetidae</taxon>
        <taxon>Agaricales</taxon>
        <taxon>Marasmiineae</taxon>
        <taxon>Mycenaceae</taxon>
        <taxon>Mycena</taxon>
    </lineage>
</organism>
<keyword evidence="2" id="KW-1185">Reference proteome</keyword>
<sequence>MYRENKLVLAYLVRILFPRYLGNLKLPQSDGQSGLNPGDLRKIPSLLARISQRELSLATFGSAAPVAPAPGETETMIAIIAMLLISYDLLSNGQVPQELQSVDSVQYISSAAICQVSPYSQLEVFSKRSDIPVVVLAQLYLTELRLGAPTSEEKMLVPNLEPVSLPAVRKIAFFPMTVLLLLRCNCGHFILERLQAVDEELLKVQQRQNRLFLSIPHWSPGTPTFTTDAERSLALTFRRREDAKAALDTIATIMYVRLQGSASSHRSISSSGDSYLISILTPYCILVVIRRRLSHVKTGPINACTQHGVPYGITDGIS</sequence>
<evidence type="ECO:0000313" key="2">
    <source>
        <dbReference type="Proteomes" id="UP001218218"/>
    </source>
</evidence>